<feature type="transmembrane region" description="Helical" evidence="2">
    <location>
        <begin position="37"/>
        <end position="57"/>
    </location>
</feature>
<keyword evidence="4" id="KW-0378">Hydrolase</keyword>
<dbReference type="Proteomes" id="UP000066203">
    <property type="component" value="Chromosome"/>
</dbReference>
<dbReference type="AlphaFoldDB" id="A0A0K2S0J2"/>
<dbReference type="EMBL" id="AP014938">
    <property type="protein sequence ID" value="BAS20565.1"/>
    <property type="molecule type" value="Genomic_DNA"/>
</dbReference>
<gene>
    <name evidence="4" type="ORF">RM6536_1318</name>
</gene>
<dbReference type="InterPro" id="IPR014721">
    <property type="entry name" value="Ribsml_uS5_D2-typ_fold_subgr"/>
</dbReference>
<dbReference type="RefSeq" id="WP_060824531.1">
    <property type="nucleotide sequence ID" value="NZ_AP014938.1"/>
</dbReference>
<dbReference type="Pfam" id="PF13180">
    <property type="entry name" value="PDZ_2"/>
    <property type="match status" value="1"/>
</dbReference>
<dbReference type="InterPro" id="IPR008269">
    <property type="entry name" value="Lon_proteolytic"/>
</dbReference>
<accession>A0A0K2S0J2</accession>
<dbReference type="Pfam" id="PF05362">
    <property type="entry name" value="Lon_C"/>
    <property type="match status" value="1"/>
</dbReference>
<name>A0A0K2S0J2_9MICC</name>
<dbReference type="InterPro" id="IPR001478">
    <property type="entry name" value="PDZ"/>
</dbReference>
<evidence type="ECO:0000313" key="5">
    <source>
        <dbReference type="Proteomes" id="UP000066203"/>
    </source>
</evidence>
<organism evidence="4">
    <name type="scientific">Rothia mucilaginosa</name>
    <dbReference type="NCBI Taxonomy" id="43675"/>
    <lineage>
        <taxon>Bacteria</taxon>
        <taxon>Bacillati</taxon>
        <taxon>Actinomycetota</taxon>
        <taxon>Actinomycetes</taxon>
        <taxon>Micrococcales</taxon>
        <taxon>Micrococcaceae</taxon>
        <taxon>Rothia</taxon>
    </lineage>
</organism>
<feature type="region of interest" description="Disordered" evidence="1">
    <location>
        <begin position="1"/>
        <end position="32"/>
    </location>
</feature>
<dbReference type="PANTHER" id="PTHR10046">
    <property type="entry name" value="ATP DEPENDENT LON PROTEASE FAMILY MEMBER"/>
    <property type="match status" value="1"/>
</dbReference>
<dbReference type="GO" id="GO:0004252">
    <property type="term" value="F:serine-type endopeptidase activity"/>
    <property type="evidence" value="ECO:0007669"/>
    <property type="project" value="InterPro"/>
</dbReference>
<dbReference type="InterPro" id="IPR036034">
    <property type="entry name" value="PDZ_sf"/>
</dbReference>
<keyword evidence="2" id="KW-0812">Transmembrane</keyword>
<dbReference type="GO" id="GO:0006508">
    <property type="term" value="P:proteolysis"/>
    <property type="evidence" value="ECO:0007669"/>
    <property type="project" value="UniProtKB-KW"/>
</dbReference>
<protein>
    <submittedName>
        <fullName evidence="4">Lon-like protease</fullName>
    </submittedName>
</protein>
<evidence type="ECO:0000259" key="3">
    <source>
        <dbReference type="SMART" id="SM00228"/>
    </source>
</evidence>
<dbReference type="PATRIC" id="fig|43675.28.peg.1350"/>
<dbReference type="SMART" id="SM00228">
    <property type="entry name" value="PDZ"/>
    <property type="match status" value="1"/>
</dbReference>
<dbReference type="SUPFAM" id="SSF50156">
    <property type="entry name" value="PDZ domain-like"/>
    <property type="match status" value="1"/>
</dbReference>
<feature type="domain" description="PDZ" evidence="3">
    <location>
        <begin position="166"/>
        <end position="231"/>
    </location>
</feature>
<keyword evidence="2" id="KW-0472">Membrane</keyword>
<proteinExistence type="predicted"/>
<evidence type="ECO:0000256" key="2">
    <source>
        <dbReference type="SAM" id="Phobius"/>
    </source>
</evidence>
<dbReference type="GO" id="GO:0004176">
    <property type="term" value="F:ATP-dependent peptidase activity"/>
    <property type="evidence" value="ECO:0007669"/>
    <property type="project" value="InterPro"/>
</dbReference>
<dbReference type="InterPro" id="IPR020568">
    <property type="entry name" value="Ribosomal_Su5_D2-typ_SF"/>
</dbReference>
<sequence>MTKSTPDAEQQPNAASASVKSNEKATKRRSRFAPRRVNLRSVSAVATCALLAGAFVLPSSYVKEGPGPLFDVLGTYQEKDVIEISGAPSYKTYGKMNMTTVSVSGGPYTELSGAEAFYGWLAFDGNRSLVVPTDALYPHVSHEQATAATGAQMADSQTQAKVAAMRQLKMAVTEKVQVLSTVEGSPAASALKADDRIVKVGEKQIETLTDVPKAVNASNGSPIDVTVERDGTQQTFKLTPVRSSDNSRWILGAGLKQSYDLPAHVQYNLDGVGGPSAGLMLALGTVDKLSEGTLLADEDAGGDPYRSYISGTGTIDANGKVGAIGGIKYKILATGRYGARYFLAPKENCDSIVKMQAEDPALFNYYHAGQVKGEMVVIPVSTLEEAVKTVEAIKSGTPDDSLPRCGS</sequence>
<dbReference type="GO" id="GO:0005524">
    <property type="term" value="F:ATP binding"/>
    <property type="evidence" value="ECO:0007669"/>
    <property type="project" value="InterPro"/>
</dbReference>
<dbReference type="Gene3D" id="3.30.230.10">
    <property type="match status" value="1"/>
</dbReference>
<evidence type="ECO:0000313" key="4">
    <source>
        <dbReference type="EMBL" id="BAS20565.1"/>
    </source>
</evidence>
<keyword evidence="4" id="KW-0645">Protease</keyword>
<reference evidence="5" key="1">
    <citation type="submission" date="2015-08" db="EMBL/GenBank/DDBJ databases">
        <title>Complete genome sequence of Rothia mucilaginosa strain NUM-Rm6536.</title>
        <authorList>
            <person name="Nambu T."/>
        </authorList>
    </citation>
    <scope>NUCLEOTIDE SEQUENCE [LARGE SCALE GENOMIC DNA]</scope>
    <source>
        <strain evidence="5">NUM-Rm6536</strain>
    </source>
</reference>
<dbReference type="SUPFAM" id="SSF54211">
    <property type="entry name" value="Ribosomal protein S5 domain 2-like"/>
    <property type="match status" value="1"/>
</dbReference>
<dbReference type="InterPro" id="IPR027065">
    <property type="entry name" value="Lon_Prtase"/>
</dbReference>
<evidence type="ECO:0000256" key="1">
    <source>
        <dbReference type="SAM" id="MobiDB-lite"/>
    </source>
</evidence>
<keyword evidence="2" id="KW-1133">Transmembrane helix</keyword>
<feature type="compositionally biased region" description="Polar residues" evidence="1">
    <location>
        <begin position="1"/>
        <end position="20"/>
    </location>
</feature>
<dbReference type="CDD" id="cd23081">
    <property type="entry name" value="cpPDZ_EcRseP-like"/>
    <property type="match status" value="1"/>
</dbReference>
<dbReference type="GO" id="GO:0030163">
    <property type="term" value="P:protein catabolic process"/>
    <property type="evidence" value="ECO:0007669"/>
    <property type="project" value="InterPro"/>
</dbReference>